<dbReference type="SUPFAM" id="SSF54285">
    <property type="entry name" value="MoaD/ThiS"/>
    <property type="match status" value="1"/>
</dbReference>
<dbReference type="CDD" id="cd00565">
    <property type="entry name" value="Ubl_ThiS"/>
    <property type="match status" value="1"/>
</dbReference>
<reference evidence="1 2" key="1">
    <citation type="submission" date="2019-03" db="EMBL/GenBank/DDBJ databases">
        <title>Genomic Encyclopedia of Type Strains, Phase IV (KMG-IV): sequencing the most valuable type-strain genomes for metagenomic binning, comparative biology and taxonomic classification.</title>
        <authorList>
            <person name="Goeker M."/>
        </authorList>
    </citation>
    <scope>NUCLEOTIDE SEQUENCE [LARGE SCALE GENOMIC DNA]</scope>
    <source>
        <strain evidence="1 2">DSM 24176</strain>
    </source>
</reference>
<organism evidence="1 2">
    <name type="scientific">Natranaerovirga hydrolytica</name>
    <dbReference type="NCBI Taxonomy" id="680378"/>
    <lineage>
        <taxon>Bacteria</taxon>
        <taxon>Bacillati</taxon>
        <taxon>Bacillota</taxon>
        <taxon>Clostridia</taxon>
        <taxon>Lachnospirales</taxon>
        <taxon>Natranaerovirgaceae</taxon>
        <taxon>Natranaerovirga</taxon>
    </lineage>
</organism>
<evidence type="ECO:0000313" key="2">
    <source>
        <dbReference type="Proteomes" id="UP000294545"/>
    </source>
</evidence>
<dbReference type="OrthoDB" id="9810692at2"/>
<gene>
    <name evidence="1" type="ORF">EDC19_2221</name>
</gene>
<protein>
    <submittedName>
        <fullName evidence="1">Sulfur carrier protein</fullName>
    </submittedName>
</protein>
<dbReference type="Pfam" id="PF02597">
    <property type="entry name" value="ThiS"/>
    <property type="match status" value="1"/>
</dbReference>
<proteinExistence type="predicted"/>
<name>A0A4R1MIL1_9FIRM</name>
<dbReference type="InterPro" id="IPR010035">
    <property type="entry name" value="Thi_S"/>
</dbReference>
<evidence type="ECO:0000313" key="1">
    <source>
        <dbReference type="EMBL" id="TCK92486.1"/>
    </source>
</evidence>
<dbReference type="AlphaFoldDB" id="A0A4R1MIL1"/>
<dbReference type="NCBIfam" id="TIGR01683">
    <property type="entry name" value="thiS"/>
    <property type="match status" value="1"/>
</dbReference>
<dbReference type="InterPro" id="IPR003749">
    <property type="entry name" value="ThiS/MoaD-like"/>
</dbReference>
<dbReference type="InterPro" id="IPR012675">
    <property type="entry name" value="Beta-grasp_dom_sf"/>
</dbReference>
<dbReference type="RefSeq" id="WP_132282914.1">
    <property type="nucleotide sequence ID" value="NZ_SMGQ01000014.1"/>
</dbReference>
<dbReference type="Gene3D" id="3.10.20.30">
    <property type="match status" value="1"/>
</dbReference>
<dbReference type="EMBL" id="SMGQ01000014">
    <property type="protein sequence ID" value="TCK92486.1"/>
    <property type="molecule type" value="Genomic_DNA"/>
</dbReference>
<sequence>MNIKVNGEARTFESELNVTELLKNEAIEMPEMVSVEVNGEIIDREDFDTTVVRENDEVEFLYFMGGGAFGI</sequence>
<dbReference type="PANTHER" id="PTHR34472:SF1">
    <property type="entry name" value="SULFUR CARRIER PROTEIN THIS"/>
    <property type="match status" value="1"/>
</dbReference>
<accession>A0A4R1MIL1</accession>
<keyword evidence="2" id="KW-1185">Reference proteome</keyword>
<dbReference type="PANTHER" id="PTHR34472">
    <property type="entry name" value="SULFUR CARRIER PROTEIN THIS"/>
    <property type="match status" value="1"/>
</dbReference>
<dbReference type="Proteomes" id="UP000294545">
    <property type="component" value="Unassembled WGS sequence"/>
</dbReference>
<dbReference type="InterPro" id="IPR016155">
    <property type="entry name" value="Mopterin_synth/thiamin_S_b"/>
</dbReference>
<comment type="caution">
    <text evidence="1">The sequence shown here is derived from an EMBL/GenBank/DDBJ whole genome shotgun (WGS) entry which is preliminary data.</text>
</comment>